<dbReference type="VEuPathDB" id="FungiDB:P170DRAFT_467661"/>
<organism evidence="3 4">
    <name type="scientific">Aspergillus steynii IBT 23096</name>
    <dbReference type="NCBI Taxonomy" id="1392250"/>
    <lineage>
        <taxon>Eukaryota</taxon>
        <taxon>Fungi</taxon>
        <taxon>Dikarya</taxon>
        <taxon>Ascomycota</taxon>
        <taxon>Pezizomycotina</taxon>
        <taxon>Eurotiomycetes</taxon>
        <taxon>Eurotiomycetidae</taxon>
        <taxon>Eurotiales</taxon>
        <taxon>Aspergillaceae</taxon>
        <taxon>Aspergillus</taxon>
        <taxon>Aspergillus subgen. Circumdati</taxon>
    </lineage>
</organism>
<dbReference type="GeneID" id="36560188"/>
<evidence type="ECO:0000259" key="1">
    <source>
        <dbReference type="Pfam" id="PF07632"/>
    </source>
</evidence>
<dbReference type="EMBL" id="MSFO01000008">
    <property type="protein sequence ID" value="PLB45057.1"/>
    <property type="molecule type" value="Genomic_DNA"/>
</dbReference>
<protein>
    <submittedName>
        <fullName evidence="3">DUF1593-domain-containing protein</fullName>
    </submittedName>
</protein>
<feature type="domain" description="Cellulose-binding Sde182 nucleoside hydrolase-like" evidence="1">
    <location>
        <begin position="18"/>
        <end position="293"/>
    </location>
</feature>
<dbReference type="Gene3D" id="2.60.40.10">
    <property type="entry name" value="Immunoglobulins"/>
    <property type="match status" value="1"/>
</dbReference>
<name>A0A2I2FWS1_9EURO</name>
<keyword evidence="4" id="KW-1185">Reference proteome</keyword>
<dbReference type="Pfam" id="PF21027">
    <property type="entry name" value="Sde0182_C"/>
    <property type="match status" value="1"/>
</dbReference>
<accession>A0A2I2FWS1</accession>
<gene>
    <name evidence="3" type="ORF">P170DRAFT_467661</name>
</gene>
<feature type="domain" description="Cellulose-binding Sde182 C-terminal" evidence="2">
    <location>
        <begin position="382"/>
        <end position="485"/>
    </location>
</feature>
<dbReference type="Pfam" id="PF07632">
    <property type="entry name" value="Sde182_NH-like"/>
    <property type="match status" value="1"/>
</dbReference>
<dbReference type="Proteomes" id="UP000234275">
    <property type="component" value="Unassembled WGS sequence"/>
</dbReference>
<reference evidence="3 4" key="1">
    <citation type="submission" date="2016-12" db="EMBL/GenBank/DDBJ databases">
        <title>The genomes of Aspergillus section Nigri reveals drivers in fungal speciation.</title>
        <authorList>
            <consortium name="DOE Joint Genome Institute"/>
            <person name="Vesth T.C."/>
            <person name="Nybo J."/>
            <person name="Theobald S."/>
            <person name="Brandl J."/>
            <person name="Frisvad J.C."/>
            <person name="Nielsen K.F."/>
            <person name="Lyhne E.K."/>
            <person name="Kogle M.E."/>
            <person name="Kuo A."/>
            <person name="Riley R."/>
            <person name="Clum A."/>
            <person name="Nolan M."/>
            <person name="Lipzen A."/>
            <person name="Salamov A."/>
            <person name="Henrissat B."/>
            <person name="Wiebenga A."/>
            <person name="De Vries R.P."/>
            <person name="Grigoriev I.V."/>
            <person name="Mortensen U.H."/>
            <person name="Andersen M.R."/>
            <person name="Baker S.E."/>
        </authorList>
    </citation>
    <scope>NUCLEOTIDE SEQUENCE [LARGE SCALE GENOMIC DNA]</scope>
    <source>
        <strain evidence="3 4">IBT 23096</strain>
    </source>
</reference>
<dbReference type="InterPro" id="IPR011483">
    <property type="entry name" value="Sde182_NH-like"/>
</dbReference>
<dbReference type="RefSeq" id="XP_024700359.1">
    <property type="nucleotide sequence ID" value="XM_024852490.1"/>
</dbReference>
<dbReference type="InterPro" id="IPR048527">
    <property type="entry name" value="Sde182_C"/>
</dbReference>
<dbReference type="GO" id="GO:0016799">
    <property type="term" value="F:hydrolase activity, hydrolyzing N-glycosyl compounds"/>
    <property type="evidence" value="ECO:0007669"/>
    <property type="project" value="InterPro"/>
</dbReference>
<evidence type="ECO:0000313" key="3">
    <source>
        <dbReference type="EMBL" id="PLB45057.1"/>
    </source>
</evidence>
<dbReference type="OrthoDB" id="3592035at2759"/>
<dbReference type="AlphaFoldDB" id="A0A2I2FWS1"/>
<proteinExistence type="predicted"/>
<evidence type="ECO:0000313" key="4">
    <source>
        <dbReference type="Proteomes" id="UP000234275"/>
    </source>
</evidence>
<dbReference type="InterPro" id="IPR013783">
    <property type="entry name" value="Ig-like_fold"/>
</dbReference>
<evidence type="ECO:0000259" key="2">
    <source>
        <dbReference type="Pfam" id="PF21027"/>
    </source>
</evidence>
<dbReference type="Gene3D" id="3.90.245.10">
    <property type="entry name" value="Ribonucleoside hydrolase-like"/>
    <property type="match status" value="1"/>
</dbReference>
<sequence>MTTPSTHRELQTFPTKPRVFILSDISNEPDDAESLVRYLLYANQFRTEGLVACTSNWMKTKVCPQDMHKIVDAYEKVEQNLNAHAHPDHPYPTAQFLRSLIKKGPELTTPEKTYGMSAVGDDIALSEGAELLLERIEDPSDQPLWILCWGGTNVLASVLLRIQNTRSAGDAARLRSKLRIYTISDQDDTGVWIRHRYPELFYICSVHAWCQYGLAAWSGISGERWYGFDHGGPDPCKVSKEWIRENIQIGPLASAYPDFMFIPEGDTPTFLYIIQNGLGVPEHPEYGSWGGRYGLTDVSGKGVVSGHFSDCADEVIGHDGRRHKSNQATVWRWRDAFQNDFAARMQWTLSRNLDAANHHPVVDVNGSTGTEPLLFELEAGSTLRLDASATYDPDPGDVLTFRWYQYVDPSATQWSPEHEVGSLDIRTLDSTGSIVEVKLPPPEKCCVELISRKPLRRGQLLHLVLEVKDNGSPPLISYRRILIQTTNEKLLGGGNGADAIGDAMLAVV</sequence>
<comment type="caution">
    <text evidence="3">The sequence shown here is derived from an EMBL/GenBank/DDBJ whole genome shotgun (WGS) entry which is preliminary data.</text>
</comment>
<dbReference type="InterPro" id="IPR036452">
    <property type="entry name" value="Ribo_hydro-like"/>
</dbReference>
<dbReference type="STRING" id="1392250.A0A2I2FWS1"/>